<protein>
    <submittedName>
        <fullName evidence="2">Uncharacterized protein</fullName>
    </submittedName>
</protein>
<organism evidence="2">
    <name type="scientific">Anguilla anguilla</name>
    <name type="common">European freshwater eel</name>
    <name type="synonym">Muraena anguilla</name>
    <dbReference type="NCBI Taxonomy" id="7936"/>
    <lineage>
        <taxon>Eukaryota</taxon>
        <taxon>Metazoa</taxon>
        <taxon>Chordata</taxon>
        <taxon>Craniata</taxon>
        <taxon>Vertebrata</taxon>
        <taxon>Euteleostomi</taxon>
        <taxon>Actinopterygii</taxon>
        <taxon>Neopterygii</taxon>
        <taxon>Teleostei</taxon>
        <taxon>Anguilliformes</taxon>
        <taxon>Anguillidae</taxon>
        <taxon>Anguilla</taxon>
    </lineage>
</organism>
<reference evidence="2" key="1">
    <citation type="submission" date="2014-11" db="EMBL/GenBank/DDBJ databases">
        <authorList>
            <person name="Amaro Gonzalez C."/>
        </authorList>
    </citation>
    <scope>NUCLEOTIDE SEQUENCE</scope>
</reference>
<name>A0A0E9RWI9_ANGAN</name>
<reference evidence="2" key="2">
    <citation type="journal article" date="2015" name="Fish Shellfish Immunol.">
        <title>Early steps in the European eel (Anguilla anguilla)-Vibrio vulnificus interaction in the gills: Role of the RtxA13 toxin.</title>
        <authorList>
            <person name="Callol A."/>
            <person name="Pajuelo D."/>
            <person name="Ebbesson L."/>
            <person name="Teles M."/>
            <person name="MacKenzie S."/>
            <person name="Amaro C."/>
        </authorList>
    </citation>
    <scope>NUCLEOTIDE SEQUENCE</scope>
</reference>
<accession>A0A0E9RWI9</accession>
<sequence length="60" mass="7205">MHSEILKNTVWKKQHIIQQFCTKDPCNSQRKKYYICTFPGVFCIAMFLNRAYLENLECET</sequence>
<feature type="transmembrane region" description="Helical" evidence="1">
    <location>
        <begin position="33"/>
        <end position="53"/>
    </location>
</feature>
<dbReference type="EMBL" id="GBXM01075832">
    <property type="protein sequence ID" value="JAH32745.1"/>
    <property type="molecule type" value="Transcribed_RNA"/>
</dbReference>
<evidence type="ECO:0000313" key="2">
    <source>
        <dbReference type="EMBL" id="JAH32745.1"/>
    </source>
</evidence>
<keyword evidence="1" id="KW-0472">Membrane</keyword>
<proteinExistence type="predicted"/>
<keyword evidence="1" id="KW-0812">Transmembrane</keyword>
<keyword evidence="1" id="KW-1133">Transmembrane helix</keyword>
<dbReference type="AlphaFoldDB" id="A0A0E9RWI9"/>
<evidence type="ECO:0000256" key="1">
    <source>
        <dbReference type="SAM" id="Phobius"/>
    </source>
</evidence>